<sequence length="168" mass="18992">MENALTVHRDQKNKEDASGELIQLVSFNLDEEEYGVDVLKVREIIRMPSITRVPNTPHYVEGVINLRGKVIPIMSIRRRFGLGEIENDKSTRIMVMDVDGELMGFIVDSVSEVIRIAQHEIQPPPPVATSGIDQECMSGVINQPERLLILLDLEKMSSKEDRKILSNL</sequence>
<evidence type="ECO:0000256" key="3">
    <source>
        <dbReference type="ARBA" id="ARBA00022490"/>
    </source>
</evidence>
<comment type="caution">
    <text evidence="6">The sequence shown here is derived from an EMBL/GenBank/DDBJ whole genome shotgun (WGS) entry which is preliminary data.</text>
</comment>
<evidence type="ECO:0000256" key="1">
    <source>
        <dbReference type="ARBA" id="ARBA00004496"/>
    </source>
</evidence>
<dbReference type="GO" id="GO:0006935">
    <property type="term" value="P:chemotaxis"/>
    <property type="evidence" value="ECO:0007669"/>
    <property type="project" value="UniProtKB-KW"/>
</dbReference>
<proteinExistence type="predicted"/>
<dbReference type="CDD" id="cd00732">
    <property type="entry name" value="CheW"/>
    <property type="match status" value="1"/>
</dbReference>
<comment type="subcellular location">
    <subcellularLocation>
        <location evidence="1">Cytoplasm</location>
    </subcellularLocation>
</comment>
<dbReference type="PANTHER" id="PTHR22617:SF23">
    <property type="entry name" value="CHEMOTAXIS PROTEIN CHEW"/>
    <property type="match status" value="1"/>
</dbReference>
<evidence type="ECO:0000256" key="4">
    <source>
        <dbReference type="ARBA" id="ARBA00022500"/>
    </source>
</evidence>
<keyword evidence="4" id="KW-0145">Chemotaxis</keyword>
<feature type="domain" description="CheW-like" evidence="5">
    <location>
        <begin position="21"/>
        <end position="162"/>
    </location>
</feature>
<evidence type="ECO:0000256" key="2">
    <source>
        <dbReference type="ARBA" id="ARBA00021483"/>
    </source>
</evidence>
<dbReference type="Gene3D" id="2.30.30.40">
    <property type="entry name" value="SH3 Domains"/>
    <property type="match status" value="1"/>
</dbReference>
<dbReference type="Proteomes" id="UP000811899">
    <property type="component" value="Unassembled WGS sequence"/>
</dbReference>
<dbReference type="RefSeq" id="WP_214171577.1">
    <property type="nucleotide sequence ID" value="NZ_JAHCVJ010000004.1"/>
</dbReference>
<dbReference type="InterPro" id="IPR039315">
    <property type="entry name" value="CheW"/>
</dbReference>
<accession>A0AAW4L892</accession>
<evidence type="ECO:0000313" key="6">
    <source>
        <dbReference type="EMBL" id="MBT0664795.1"/>
    </source>
</evidence>
<keyword evidence="3" id="KW-0963">Cytoplasm</keyword>
<evidence type="ECO:0000313" key="7">
    <source>
        <dbReference type="Proteomes" id="UP000811899"/>
    </source>
</evidence>
<dbReference type="SMART" id="SM00260">
    <property type="entry name" value="CheW"/>
    <property type="match status" value="1"/>
</dbReference>
<dbReference type="GO" id="GO:0007165">
    <property type="term" value="P:signal transduction"/>
    <property type="evidence" value="ECO:0007669"/>
    <property type="project" value="InterPro"/>
</dbReference>
<dbReference type="GO" id="GO:0005829">
    <property type="term" value="C:cytosol"/>
    <property type="evidence" value="ECO:0007669"/>
    <property type="project" value="TreeGrafter"/>
</dbReference>
<dbReference type="InterPro" id="IPR002545">
    <property type="entry name" value="CheW-lke_dom"/>
</dbReference>
<dbReference type="InterPro" id="IPR036061">
    <property type="entry name" value="CheW-like_dom_sf"/>
</dbReference>
<gene>
    <name evidence="6" type="ORF">KI809_10835</name>
</gene>
<dbReference type="Pfam" id="PF01584">
    <property type="entry name" value="CheW"/>
    <property type="match status" value="1"/>
</dbReference>
<dbReference type="FunFam" id="2.40.50.180:FF:000002">
    <property type="entry name" value="Chemotaxis protein CheW"/>
    <property type="match status" value="1"/>
</dbReference>
<dbReference type="Gene3D" id="2.40.50.180">
    <property type="entry name" value="CheA-289, Domain 4"/>
    <property type="match status" value="1"/>
</dbReference>
<keyword evidence="7" id="KW-1185">Reference proteome</keyword>
<dbReference type="PROSITE" id="PS50851">
    <property type="entry name" value="CHEW"/>
    <property type="match status" value="1"/>
</dbReference>
<dbReference type="PANTHER" id="PTHR22617">
    <property type="entry name" value="CHEMOTAXIS SENSOR HISTIDINE KINASE-RELATED"/>
    <property type="match status" value="1"/>
</dbReference>
<dbReference type="EMBL" id="JAHCVJ010000004">
    <property type="protein sequence ID" value="MBT0664795.1"/>
    <property type="molecule type" value="Genomic_DNA"/>
</dbReference>
<dbReference type="SUPFAM" id="SSF50341">
    <property type="entry name" value="CheW-like"/>
    <property type="match status" value="1"/>
</dbReference>
<evidence type="ECO:0000259" key="5">
    <source>
        <dbReference type="PROSITE" id="PS50851"/>
    </source>
</evidence>
<reference evidence="6 7" key="1">
    <citation type="submission" date="2021-05" db="EMBL/GenBank/DDBJ databases">
        <title>The draft genome of Geobacter pelophilus DSM 12255.</title>
        <authorList>
            <person name="Xu Z."/>
            <person name="Masuda Y."/>
            <person name="Itoh H."/>
            <person name="Senoo K."/>
        </authorList>
    </citation>
    <scope>NUCLEOTIDE SEQUENCE [LARGE SCALE GENOMIC DNA]</scope>
    <source>
        <strain evidence="6 7">DSM 12255</strain>
    </source>
</reference>
<dbReference type="AlphaFoldDB" id="A0AAW4L892"/>
<protein>
    <recommendedName>
        <fullName evidence="2">Chemotaxis protein CheW</fullName>
    </recommendedName>
</protein>
<name>A0AAW4L892_9BACT</name>
<organism evidence="6 7">
    <name type="scientific">Geoanaerobacter pelophilus</name>
    <dbReference type="NCBI Taxonomy" id="60036"/>
    <lineage>
        <taxon>Bacteria</taxon>
        <taxon>Pseudomonadati</taxon>
        <taxon>Thermodesulfobacteriota</taxon>
        <taxon>Desulfuromonadia</taxon>
        <taxon>Geobacterales</taxon>
        <taxon>Geobacteraceae</taxon>
        <taxon>Geoanaerobacter</taxon>
    </lineage>
</organism>